<protein>
    <recommendedName>
        <fullName evidence="1">CCHC-type domain-containing protein</fullName>
    </recommendedName>
</protein>
<accession>A0AAV0Y6L0</accession>
<dbReference type="SUPFAM" id="SSF57756">
    <property type="entry name" value="Retrovirus zinc finger-like domains"/>
    <property type="match status" value="1"/>
</dbReference>
<evidence type="ECO:0000313" key="3">
    <source>
        <dbReference type="Proteomes" id="UP001160148"/>
    </source>
</evidence>
<organism evidence="2 3">
    <name type="scientific">Macrosiphum euphorbiae</name>
    <name type="common">potato aphid</name>
    <dbReference type="NCBI Taxonomy" id="13131"/>
    <lineage>
        <taxon>Eukaryota</taxon>
        <taxon>Metazoa</taxon>
        <taxon>Ecdysozoa</taxon>
        <taxon>Arthropoda</taxon>
        <taxon>Hexapoda</taxon>
        <taxon>Insecta</taxon>
        <taxon>Pterygota</taxon>
        <taxon>Neoptera</taxon>
        <taxon>Paraneoptera</taxon>
        <taxon>Hemiptera</taxon>
        <taxon>Sternorrhyncha</taxon>
        <taxon>Aphidomorpha</taxon>
        <taxon>Aphidoidea</taxon>
        <taxon>Aphididae</taxon>
        <taxon>Macrosiphini</taxon>
        <taxon>Macrosiphum</taxon>
    </lineage>
</organism>
<evidence type="ECO:0000259" key="1">
    <source>
        <dbReference type="SMART" id="SM00343"/>
    </source>
</evidence>
<evidence type="ECO:0000313" key="2">
    <source>
        <dbReference type="EMBL" id="CAI6375752.1"/>
    </source>
</evidence>
<dbReference type="GO" id="GO:0003676">
    <property type="term" value="F:nucleic acid binding"/>
    <property type="evidence" value="ECO:0007669"/>
    <property type="project" value="InterPro"/>
</dbReference>
<dbReference type="InterPro" id="IPR036875">
    <property type="entry name" value="Znf_CCHC_sf"/>
</dbReference>
<dbReference type="AlphaFoldDB" id="A0AAV0Y6L0"/>
<reference evidence="2 3" key="1">
    <citation type="submission" date="2023-01" db="EMBL/GenBank/DDBJ databases">
        <authorList>
            <person name="Whitehead M."/>
        </authorList>
    </citation>
    <scope>NUCLEOTIDE SEQUENCE [LARGE SCALE GENOMIC DNA]</scope>
</reference>
<dbReference type="InterPro" id="IPR001878">
    <property type="entry name" value="Znf_CCHC"/>
</dbReference>
<keyword evidence="3" id="KW-1185">Reference proteome</keyword>
<comment type="caution">
    <text evidence="2">The sequence shown here is derived from an EMBL/GenBank/DDBJ whole genome shotgun (WGS) entry which is preliminary data.</text>
</comment>
<feature type="domain" description="CCHC-type" evidence="1">
    <location>
        <begin position="398"/>
        <end position="414"/>
    </location>
</feature>
<dbReference type="GO" id="GO:0008270">
    <property type="term" value="F:zinc ion binding"/>
    <property type="evidence" value="ECO:0007669"/>
    <property type="project" value="InterPro"/>
</dbReference>
<name>A0AAV0Y6L0_9HEMI</name>
<sequence length="436" mass="46979">MDPSGSTEGVISASDGTVGKKTLADRLLESKMKATHAVQHEDYKDKSGEELSEILEEKIGTERDLVDRIGRRLNTMLVAVEHANNVAKLVQTLLADAIDVFKQAITARAEAQHVVVLVNKAAGAVASGTHMTLEESVLAEIRSINSKLTDQGEQISAMAATIKSGQGEAGQWAEVVKRKAYQKKAGAKLVPPLAGGDLGLPTRTNPSARTTRTRPPAILVRVKDVSYSEVLKMIKGSGEVQAVSDYIVGLSKTRDGDLLIRLKAKNQTSGKIVDAISTAMGDKAAAREMAHFQKVVVQDLDEQAEPSEIVEAICGATNAKSEEVRVISTRYLSRGQKWVVISLPAHIANKALAAGKLRVGYVNCRIRSWEYRGRGRCPKCLAFGHRWDDCSGPDRGDRCRECGLTGHQAASCNSTEDVRVVFKAVLSGNTGGKRND</sequence>
<gene>
    <name evidence="2" type="ORF">MEUPH1_LOCUS29208</name>
</gene>
<dbReference type="Gene3D" id="4.10.60.10">
    <property type="entry name" value="Zinc finger, CCHC-type"/>
    <property type="match status" value="1"/>
</dbReference>
<proteinExistence type="predicted"/>
<dbReference type="EMBL" id="CARXXK010001361">
    <property type="protein sequence ID" value="CAI6375752.1"/>
    <property type="molecule type" value="Genomic_DNA"/>
</dbReference>
<dbReference type="Proteomes" id="UP001160148">
    <property type="component" value="Unassembled WGS sequence"/>
</dbReference>
<dbReference type="SMART" id="SM00343">
    <property type="entry name" value="ZnF_C2HC"/>
    <property type="match status" value="2"/>
</dbReference>
<feature type="domain" description="CCHC-type" evidence="1">
    <location>
        <begin position="376"/>
        <end position="392"/>
    </location>
</feature>